<evidence type="ECO:0000256" key="6">
    <source>
        <dbReference type="ARBA" id="ARBA00022842"/>
    </source>
</evidence>
<evidence type="ECO:0000256" key="8">
    <source>
        <dbReference type="ARBA" id="ARBA00044479"/>
    </source>
</evidence>
<dbReference type="PROSITE" id="PS00629">
    <property type="entry name" value="IMP_1"/>
    <property type="match status" value="1"/>
</dbReference>
<dbReference type="InterPro" id="IPR051090">
    <property type="entry name" value="Inositol_monoP_superfamily"/>
</dbReference>
<feature type="binding site" evidence="10">
    <location>
        <position position="139"/>
    </location>
    <ligand>
        <name>Mg(2+)</name>
        <dbReference type="ChEBI" id="CHEBI:18420"/>
        <label>1</label>
        <note>catalytic</note>
    </ligand>
</feature>
<evidence type="ECO:0000256" key="3">
    <source>
        <dbReference type="ARBA" id="ARBA00012633"/>
    </source>
</evidence>
<dbReference type="Gene3D" id="3.30.540.10">
    <property type="entry name" value="Fructose-1,6-Bisphosphatase, subunit A, domain 1"/>
    <property type="match status" value="1"/>
</dbReference>
<evidence type="ECO:0000313" key="12">
    <source>
        <dbReference type="EMBL" id="KAF2452914.1"/>
    </source>
</evidence>
<comment type="catalytic activity">
    <reaction evidence="8">
        <text>adenosine 3',5'-bisphosphate + H2O = AMP + phosphate</text>
        <dbReference type="Rhea" id="RHEA:10040"/>
        <dbReference type="ChEBI" id="CHEBI:15377"/>
        <dbReference type="ChEBI" id="CHEBI:43474"/>
        <dbReference type="ChEBI" id="CHEBI:58343"/>
        <dbReference type="ChEBI" id="CHEBI:456215"/>
        <dbReference type="EC" id="3.1.3.7"/>
    </reaction>
    <physiologicalReaction direction="left-to-right" evidence="8">
        <dbReference type="Rhea" id="RHEA:10041"/>
    </physiologicalReaction>
</comment>
<dbReference type="SUPFAM" id="SSF56655">
    <property type="entry name" value="Carbohydrate phosphatase"/>
    <property type="match status" value="1"/>
</dbReference>
<evidence type="ECO:0000256" key="9">
    <source>
        <dbReference type="ARBA" id="ARBA00044484"/>
    </source>
</evidence>
<feature type="binding site" evidence="10">
    <location>
        <position position="140"/>
    </location>
    <ligand>
        <name>Mg(2+)</name>
        <dbReference type="ChEBI" id="CHEBI:18420"/>
        <label>1</label>
        <note>catalytic</note>
    </ligand>
</feature>
<protein>
    <recommendedName>
        <fullName evidence="3 11">3'(2'),5'-bisphosphate nucleotidase</fullName>
        <ecNumber evidence="3 11">3.1.3.7</ecNumber>
    </recommendedName>
</protein>
<dbReference type="GO" id="GO:0046872">
    <property type="term" value="F:metal ion binding"/>
    <property type="evidence" value="ECO:0007669"/>
    <property type="project" value="UniProtKB-UniRule"/>
</dbReference>
<keyword evidence="5 11" id="KW-0378">Hydrolase</keyword>
<dbReference type="OrthoDB" id="411145at2759"/>
<dbReference type="InterPro" id="IPR006239">
    <property type="entry name" value="DPNP"/>
</dbReference>
<dbReference type="FunFam" id="3.40.190.80:FF:000003">
    <property type="entry name" value="PAP-specific phosphatase HAL2-like"/>
    <property type="match status" value="1"/>
</dbReference>
<dbReference type="Pfam" id="PF00459">
    <property type="entry name" value="Inositol_P"/>
    <property type="match status" value="1"/>
</dbReference>
<evidence type="ECO:0000256" key="7">
    <source>
        <dbReference type="ARBA" id="ARBA00044466"/>
    </source>
</evidence>
<dbReference type="InterPro" id="IPR020550">
    <property type="entry name" value="Inositol_monophosphatase_CS"/>
</dbReference>
<comment type="similarity">
    <text evidence="2 11">Belongs to the inositol monophosphatase superfamily.</text>
</comment>
<dbReference type="GO" id="GO:0008441">
    <property type="term" value="F:3'(2'),5'-bisphosphate nucleotidase activity"/>
    <property type="evidence" value="ECO:0007669"/>
    <property type="project" value="UniProtKB-UniRule"/>
</dbReference>
<dbReference type="CDD" id="cd01517">
    <property type="entry name" value="PAP_phosphatase"/>
    <property type="match status" value="1"/>
</dbReference>
<evidence type="ECO:0000313" key="13">
    <source>
        <dbReference type="Proteomes" id="UP000799766"/>
    </source>
</evidence>
<dbReference type="GO" id="GO:0043647">
    <property type="term" value="P:inositol phosphate metabolic process"/>
    <property type="evidence" value="ECO:0007669"/>
    <property type="project" value="UniProtKB-UniRule"/>
</dbReference>
<keyword evidence="4 10" id="KW-0479">Metal-binding</keyword>
<dbReference type="EC" id="3.1.3.7" evidence="3 11"/>
<dbReference type="PANTHER" id="PTHR43200:SF6">
    <property type="entry name" value="3'(2'),5'-BISPHOSPHATE NUCLEOTIDASE"/>
    <property type="match status" value="1"/>
</dbReference>
<keyword evidence="13" id="KW-1185">Reference proteome</keyword>
<evidence type="ECO:0000256" key="5">
    <source>
        <dbReference type="ARBA" id="ARBA00022801"/>
    </source>
</evidence>
<evidence type="ECO:0000256" key="1">
    <source>
        <dbReference type="ARBA" id="ARBA00001946"/>
    </source>
</evidence>
<feature type="binding site" evidence="10">
    <location>
        <position position="300"/>
    </location>
    <ligand>
        <name>Mg(2+)</name>
        <dbReference type="ChEBI" id="CHEBI:18420"/>
        <label>1</label>
        <note>catalytic</note>
    </ligand>
</feature>
<reference evidence="12" key="1">
    <citation type="journal article" date="2020" name="Stud. Mycol.">
        <title>101 Dothideomycetes genomes: a test case for predicting lifestyles and emergence of pathogens.</title>
        <authorList>
            <person name="Haridas S."/>
            <person name="Albert R."/>
            <person name="Binder M."/>
            <person name="Bloem J."/>
            <person name="Labutti K."/>
            <person name="Salamov A."/>
            <person name="Andreopoulos B."/>
            <person name="Baker S."/>
            <person name="Barry K."/>
            <person name="Bills G."/>
            <person name="Bluhm B."/>
            <person name="Cannon C."/>
            <person name="Castanera R."/>
            <person name="Culley D."/>
            <person name="Daum C."/>
            <person name="Ezra D."/>
            <person name="Gonzalez J."/>
            <person name="Henrissat B."/>
            <person name="Kuo A."/>
            <person name="Liang C."/>
            <person name="Lipzen A."/>
            <person name="Lutzoni F."/>
            <person name="Magnuson J."/>
            <person name="Mondo S."/>
            <person name="Nolan M."/>
            <person name="Ohm R."/>
            <person name="Pangilinan J."/>
            <person name="Park H.-J."/>
            <person name="Ramirez L."/>
            <person name="Alfaro M."/>
            <person name="Sun H."/>
            <person name="Tritt A."/>
            <person name="Yoshinaga Y."/>
            <person name="Zwiers L.-H."/>
            <person name="Turgeon B."/>
            <person name="Goodwin S."/>
            <person name="Spatafora J."/>
            <person name="Crous P."/>
            <person name="Grigoriev I."/>
        </authorList>
    </citation>
    <scope>NUCLEOTIDE SEQUENCE</scope>
    <source>
        <strain evidence="12">ATCC 16933</strain>
    </source>
</reference>
<keyword evidence="6 10" id="KW-0460">Magnesium</keyword>
<dbReference type="EMBL" id="MU001702">
    <property type="protein sequence ID" value="KAF2452914.1"/>
    <property type="molecule type" value="Genomic_DNA"/>
</dbReference>
<comment type="catalytic activity">
    <reaction evidence="9">
        <text>3'-phosphoadenylyl sulfate + H2O = adenosine 5'-phosphosulfate + phosphate</text>
        <dbReference type="Rhea" id="RHEA:77639"/>
        <dbReference type="ChEBI" id="CHEBI:15377"/>
        <dbReference type="ChEBI" id="CHEBI:43474"/>
        <dbReference type="ChEBI" id="CHEBI:58243"/>
        <dbReference type="ChEBI" id="CHEBI:58339"/>
        <dbReference type="EC" id="3.1.3.7"/>
    </reaction>
    <physiologicalReaction direction="left-to-right" evidence="9">
        <dbReference type="Rhea" id="RHEA:77640"/>
    </physiologicalReaction>
</comment>
<dbReference type="InterPro" id="IPR020583">
    <property type="entry name" value="Inositol_monoP_metal-BS"/>
</dbReference>
<feature type="binding site" evidence="10">
    <location>
        <position position="67"/>
    </location>
    <ligand>
        <name>Mg(2+)</name>
        <dbReference type="ChEBI" id="CHEBI:18420"/>
        <label>1</label>
        <note>catalytic</note>
    </ligand>
</feature>
<sequence length="358" mass="37303">MPYETELRTALLALQRASLLTRRVALTTLSSVTKSDRSPVTVGDFGAQALVISALRHAFPDDAIVAEEDAAALRDNEALRGKVWDYVQGAGLSDEGAESSIGGPLKSERDMLDAIDGGASEGFASAGSQGRRVWALDPIDGTKGFLRGGQYAIALALLVDAKPVLGVLACPNLPQDASAPIPTEHAHEKGEGEGYGVLVSAVAGQGTTVRVLGSGGVAEGKPTKMREVGEAQIGSAVFCESVESGHSSHDHHALITQKLGVTSSPVRMDSQAKYASLAMGLADVYLRLPVSASYQEKIWDHAAGEIVVKEAGGMVGDVQGRPLDWAQGRTLKENKGVVVAGKGVWDMVISAVKDVLAA</sequence>
<dbReference type="Proteomes" id="UP000799766">
    <property type="component" value="Unassembled WGS sequence"/>
</dbReference>
<dbReference type="PANTHER" id="PTHR43200">
    <property type="entry name" value="PHOSPHATASE"/>
    <property type="match status" value="1"/>
</dbReference>
<evidence type="ECO:0000256" key="4">
    <source>
        <dbReference type="ARBA" id="ARBA00022723"/>
    </source>
</evidence>
<dbReference type="PROSITE" id="PS00630">
    <property type="entry name" value="IMP_2"/>
    <property type="match status" value="1"/>
</dbReference>
<gene>
    <name evidence="12" type="ORF">BDY21DRAFT_375246</name>
</gene>
<dbReference type="AlphaFoldDB" id="A0A6A6NNH1"/>
<dbReference type="GO" id="GO:0000103">
    <property type="term" value="P:sulfate assimilation"/>
    <property type="evidence" value="ECO:0007669"/>
    <property type="project" value="TreeGrafter"/>
</dbReference>
<evidence type="ECO:0000256" key="10">
    <source>
        <dbReference type="PIRSR" id="PIRSR600760-2"/>
    </source>
</evidence>
<evidence type="ECO:0000256" key="2">
    <source>
        <dbReference type="ARBA" id="ARBA00009759"/>
    </source>
</evidence>
<dbReference type="Gene3D" id="3.40.190.80">
    <property type="match status" value="1"/>
</dbReference>
<comment type="cofactor">
    <cofactor evidence="1 10 11">
        <name>Mg(2+)</name>
        <dbReference type="ChEBI" id="CHEBI:18420"/>
    </cofactor>
</comment>
<accession>A0A6A6NNH1</accession>
<proteinExistence type="inferred from homology"/>
<comment type="function">
    <text evidence="11">Converts adenosine 3'-phosphate 5'-phosphosulfate (PAPS) to adenosine 5'-phosphosulfate (APS) and 3'(2')-phosphoadenosine 5'-phosphate (PAP) to AMP.</text>
</comment>
<dbReference type="InterPro" id="IPR000760">
    <property type="entry name" value="Inositol_monophosphatase-like"/>
</dbReference>
<name>A0A6A6NNH1_9PEZI</name>
<feature type="binding site" evidence="10">
    <location>
        <position position="137"/>
    </location>
    <ligand>
        <name>Mg(2+)</name>
        <dbReference type="ChEBI" id="CHEBI:18420"/>
        <label>1</label>
        <note>catalytic</note>
    </ligand>
</feature>
<organism evidence="12 13">
    <name type="scientific">Lineolata rhizophorae</name>
    <dbReference type="NCBI Taxonomy" id="578093"/>
    <lineage>
        <taxon>Eukaryota</taxon>
        <taxon>Fungi</taxon>
        <taxon>Dikarya</taxon>
        <taxon>Ascomycota</taxon>
        <taxon>Pezizomycotina</taxon>
        <taxon>Dothideomycetes</taxon>
        <taxon>Dothideomycetes incertae sedis</taxon>
        <taxon>Lineolatales</taxon>
        <taxon>Lineolataceae</taxon>
        <taxon>Lineolata</taxon>
    </lineage>
</organism>
<dbReference type="NCBIfam" id="TIGR01330">
    <property type="entry name" value="bisphos_HAL2"/>
    <property type="match status" value="1"/>
</dbReference>
<evidence type="ECO:0000256" key="11">
    <source>
        <dbReference type="RuleBase" id="RU368076"/>
    </source>
</evidence>
<dbReference type="GO" id="GO:0046854">
    <property type="term" value="P:phosphatidylinositol phosphate biosynthetic process"/>
    <property type="evidence" value="ECO:0007669"/>
    <property type="project" value="InterPro"/>
</dbReference>
<comment type="catalytic activity">
    <reaction evidence="7">
        <text>adenosine 2',5'-bisphosphate + H2O = AMP + phosphate</text>
        <dbReference type="Rhea" id="RHEA:77643"/>
        <dbReference type="ChEBI" id="CHEBI:15377"/>
        <dbReference type="ChEBI" id="CHEBI:43474"/>
        <dbReference type="ChEBI" id="CHEBI:194156"/>
        <dbReference type="ChEBI" id="CHEBI:456215"/>
        <dbReference type="EC" id="3.1.3.7"/>
    </reaction>
    <physiologicalReaction direction="left-to-right" evidence="7">
        <dbReference type="Rhea" id="RHEA:77644"/>
    </physiologicalReaction>
</comment>